<comment type="caution">
    <text evidence="1">The sequence shown here is derived from an EMBL/GenBank/DDBJ whole genome shotgun (WGS) entry which is preliminary data.</text>
</comment>
<dbReference type="GO" id="GO:0015074">
    <property type="term" value="P:DNA integration"/>
    <property type="evidence" value="ECO:0007669"/>
    <property type="project" value="InterPro"/>
</dbReference>
<sequence>MTLLPKSLLEAVAQQIEEARAWWSRDREAGLAGVWMPNALSRKYRCGEESFEWFWLFPASKTAVDPATVGSAEAPEGIRRRHHLTMAFTTARSNAGHRGSGLGVVSPLNALVT</sequence>
<keyword evidence="2" id="KW-1185">Reference proteome</keyword>
<dbReference type="EMBL" id="JACHFD010000032">
    <property type="protein sequence ID" value="MBB5353679.1"/>
    <property type="molecule type" value="Genomic_DNA"/>
</dbReference>
<evidence type="ECO:0000313" key="2">
    <source>
        <dbReference type="Proteomes" id="UP000557717"/>
    </source>
</evidence>
<dbReference type="AlphaFoldDB" id="A0A840VIR6"/>
<dbReference type="GO" id="GO:0006310">
    <property type="term" value="P:DNA recombination"/>
    <property type="evidence" value="ECO:0007669"/>
    <property type="project" value="InterPro"/>
</dbReference>
<dbReference type="RefSeq" id="WP_184021899.1">
    <property type="nucleotide sequence ID" value="NZ_JACHFD010000032.1"/>
</dbReference>
<reference evidence="1 2" key="1">
    <citation type="submission" date="2020-08" db="EMBL/GenBank/DDBJ databases">
        <title>Genomic Encyclopedia of Type Strains, Phase IV (KMG-IV): sequencing the most valuable type-strain genomes for metagenomic binning, comparative biology and taxonomic classification.</title>
        <authorList>
            <person name="Goeker M."/>
        </authorList>
    </citation>
    <scope>NUCLEOTIDE SEQUENCE [LARGE SCALE GENOMIC DNA]</scope>
    <source>
        <strain evidence="1 2">YC6886</strain>
    </source>
</reference>
<protein>
    <submittedName>
        <fullName evidence="1">Uncharacterized protein</fullName>
    </submittedName>
</protein>
<accession>A0A840VIR6</accession>
<evidence type="ECO:0000313" key="1">
    <source>
        <dbReference type="EMBL" id="MBB5353679.1"/>
    </source>
</evidence>
<dbReference type="InterPro" id="IPR013762">
    <property type="entry name" value="Integrase-like_cat_sf"/>
</dbReference>
<dbReference type="Gene3D" id="1.10.443.10">
    <property type="entry name" value="Intergrase catalytic core"/>
    <property type="match status" value="1"/>
</dbReference>
<dbReference type="GO" id="GO:0003677">
    <property type="term" value="F:DNA binding"/>
    <property type="evidence" value="ECO:0007669"/>
    <property type="project" value="InterPro"/>
</dbReference>
<gene>
    <name evidence="1" type="ORF">HNR46_003940</name>
</gene>
<name>A0A840VIR6_9BACT</name>
<organism evidence="1 2">
    <name type="scientific">Haloferula luteola</name>
    <dbReference type="NCBI Taxonomy" id="595692"/>
    <lineage>
        <taxon>Bacteria</taxon>
        <taxon>Pseudomonadati</taxon>
        <taxon>Verrucomicrobiota</taxon>
        <taxon>Verrucomicrobiia</taxon>
        <taxon>Verrucomicrobiales</taxon>
        <taxon>Verrucomicrobiaceae</taxon>
        <taxon>Haloferula</taxon>
    </lineage>
</organism>
<proteinExistence type="predicted"/>
<dbReference type="Proteomes" id="UP000557717">
    <property type="component" value="Unassembled WGS sequence"/>
</dbReference>